<sequence>MAPLLGEVLLAFVPGSDIIGFIQSLSQGDALGASLAMAGLIVDALGLRAIRGAIKASRIFRKGLIITRKLGRALKLLELPQKEGLELLLKLVN</sequence>
<reference evidence="1 2" key="1">
    <citation type="journal article" date="2014" name="Genome Announc.">
        <title>Draft Genome Sequence of Marine Flavobacterium Jejuia pallidilutea Strain 11shimoA1 and Pigmentation Mutants.</title>
        <authorList>
            <person name="Takatani N."/>
            <person name="Nakanishi M."/>
            <person name="Meirelles P."/>
            <person name="Mino S."/>
            <person name="Suda W."/>
            <person name="Oshima K."/>
            <person name="Hattori M."/>
            <person name="Ohkuma M."/>
            <person name="Hosokawa M."/>
            <person name="Miyashita K."/>
            <person name="Thompson F.L."/>
            <person name="Niwa A."/>
            <person name="Sawabe T."/>
            <person name="Sawabe T."/>
        </authorList>
    </citation>
    <scope>NUCLEOTIDE SEQUENCE [LARGE SCALE GENOMIC DNA]</scope>
    <source>
        <strain evidence="2">JCM19302</strain>
    </source>
</reference>
<gene>
    <name evidence="1" type="ORF">JCM19302_321</name>
</gene>
<organism evidence="1 2">
    <name type="scientific">Jejuia pallidilutea</name>
    <dbReference type="NCBI Taxonomy" id="504487"/>
    <lineage>
        <taxon>Bacteria</taxon>
        <taxon>Pseudomonadati</taxon>
        <taxon>Bacteroidota</taxon>
        <taxon>Flavobacteriia</taxon>
        <taxon>Flavobacteriales</taxon>
        <taxon>Flavobacteriaceae</taxon>
        <taxon>Jejuia</taxon>
    </lineage>
</organism>
<accession>A0A090W4Y7</accession>
<name>A0A090W4Y7_9FLAO</name>
<comment type="caution">
    <text evidence="1">The sequence shown here is derived from an EMBL/GenBank/DDBJ whole genome shotgun (WGS) entry which is preliminary data.</text>
</comment>
<dbReference type="EMBL" id="BBNS01000018">
    <property type="protein sequence ID" value="GAL71976.1"/>
    <property type="molecule type" value="Genomic_DNA"/>
</dbReference>
<evidence type="ECO:0000313" key="1">
    <source>
        <dbReference type="EMBL" id="GAL71976.1"/>
    </source>
</evidence>
<proteinExistence type="predicted"/>
<dbReference type="RefSeq" id="WP_042248917.1">
    <property type="nucleotide sequence ID" value="NZ_BBNS01000018.1"/>
</dbReference>
<protein>
    <submittedName>
        <fullName evidence="1">Uncharacterized protein</fullName>
    </submittedName>
</protein>
<evidence type="ECO:0000313" key="2">
    <source>
        <dbReference type="Proteomes" id="UP000029646"/>
    </source>
</evidence>
<dbReference type="AlphaFoldDB" id="A0A090W4Y7"/>
<dbReference type="Proteomes" id="UP000029646">
    <property type="component" value="Unassembled WGS sequence"/>
</dbReference>